<gene>
    <name evidence="2" type="ORF">MBUL_03466</name>
</gene>
<dbReference type="Pfam" id="PF00501">
    <property type="entry name" value="AMP-binding"/>
    <property type="match status" value="1"/>
</dbReference>
<dbReference type="SUPFAM" id="SSF56801">
    <property type="entry name" value="Acetyl-CoA synthetase-like"/>
    <property type="match status" value="1"/>
</dbReference>
<dbReference type="AlphaFoldDB" id="A0A679JJ54"/>
<feature type="domain" description="AMP-dependent synthetase/ligase" evidence="1">
    <location>
        <begin position="43"/>
        <end position="152"/>
    </location>
</feature>
<dbReference type="EMBL" id="LR743504">
    <property type="protein sequence ID" value="CAA2105995.1"/>
    <property type="molecule type" value="Genomic_DNA"/>
</dbReference>
<accession>A0A679JJ54</accession>
<protein>
    <recommendedName>
        <fullName evidence="1">AMP-dependent synthetase/ligase domain-containing protein</fullName>
    </recommendedName>
</protein>
<reference evidence="2" key="1">
    <citation type="submission" date="2019-12" db="EMBL/GenBank/DDBJ databases">
        <authorList>
            <person name="Cremers G."/>
        </authorList>
    </citation>
    <scope>NUCLEOTIDE SEQUENCE</scope>
    <source>
        <strain evidence="2">Mbul1</strain>
    </source>
</reference>
<name>A0A679JJ54_9HYPH</name>
<evidence type="ECO:0000313" key="2">
    <source>
        <dbReference type="EMBL" id="CAA2105995.1"/>
    </source>
</evidence>
<proteinExistence type="predicted"/>
<dbReference type="Gene3D" id="3.40.50.12780">
    <property type="entry name" value="N-terminal domain of ligase-like"/>
    <property type="match status" value="1"/>
</dbReference>
<dbReference type="InterPro" id="IPR000873">
    <property type="entry name" value="AMP-dep_synth/lig_dom"/>
</dbReference>
<sequence>MSAQPAIMSFRDALPVPILADSPAAPSQRAETAKPGLSTLLAATAHADPGRVAFVDPKDKAGWSGRGPITWTYGAAAEIVARLANGMRQWRLAPASRVGLIAAAGSETLLSYLAIEAAGHIPCLLPLAWDEDALVSGIQAAGIQAVLTQSRVAGKLPAECLRQVAVRYFGLRYLGAFGPDVPDGVISLDGMVLDGRGGPFAPESAGLVTFAAADPAQPVYRPADALIATIAVHLATARVAPRERILTLLAPVDLRGLVTGLGAALVAGAGLEMVGPFDAGRFAEALGRPGPTHLVAPAALERNLAASRSPDGLESIVLAHRLPTRLHARLLAPASGHARRRVVDVLAFDETALLTASRADGDLAHFLADAHPLAPFPALLDIARDEDGRFAFRGRASRASPLQRGIPREKTADLWNAVPFAAKIFAGRATEIVRC</sequence>
<evidence type="ECO:0000259" key="1">
    <source>
        <dbReference type="Pfam" id="PF00501"/>
    </source>
</evidence>
<dbReference type="InterPro" id="IPR042099">
    <property type="entry name" value="ANL_N_sf"/>
</dbReference>
<organism evidence="2">
    <name type="scientific">Methylobacterium bullatum</name>
    <dbReference type="NCBI Taxonomy" id="570505"/>
    <lineage>
        <taxon>Bacteria</taxon>
        <taxon>Pseudomonadati</taxon>
        <taxon>Pseudomonadota</taxon>
        <taxon>Alphaproteobacteria</taxon>
        <taxon>Hyphomicrobiales</taxon>
        <taxon>Methylobacteriaceae</taxon>
        <taxon>Methylobacterium</taxon>
    </lineage>
</organism>